<proteinExistence type="predicted"/>
<evidence type="ECO:0000313" key="2">
    <source>
        <dbReference type="Proteomes" id="UP000660265"/>
    </source>
</evidence>
<organism evidence="1 2">
    <name type="scientific">Streptomyces camponoticapitis</name>
    <dbReference type="NCBI Taxonomy" id="1616125"/>
    <lineage>
        <taxon>Bacteria</taxon>
        <taxon>Bacillati</taxon>
        <taxon>Actinomycetota</taxon>
        <taxon>Actinomycetes</taxon>
        <taxon>Kitasatosporales</taxon>
        <taxon>Streptomycetaceae</taxon>
        <taxon>Streptomyces</taxon>
    </lineage>
</organism>
<evidence type="ECO:0000313" key="1">
    <source>
        <dbReference type="EMBL" id="GGJ96668.1"/>
    </source>
</evidence>
<keyword evidence="2" id="KW-1185">Reference proteome</keyword>
<sequence>MSAAAHEPCQRERILGASSVTGVGIPRRGKSLYVQPVAVARIRPAVSTCGSFRRIGRRDERSEPLGLT</sequence>
<name>A0ABQ2E8V4_9ACTN</name>
<protein>
    <submittedName>
        <fullName evidence="1">Uncharacterized protein</fullName>
    </submittedName>
</protein>
<comment type="caution">
    <text evidence="1">The sequence shown here is derived from an EMBL/GenBank/DDBJ whole genome shotgun (WGS) entry which is preliminary data.</text>
</comment>
<gene>
    <name evidence="1" type="ORF">GCM10011583_30250</name>
</gene>
<accession>A0ABQ2E8V4</accession>
<reference evidence="2" key="1">
    <citation type="journal article" date="2019" name="Int. J. Syst. Evol. Microbiol.">
        <title>The Global Catalogue of Microorganisms (GCM) 10K type strain sequencing project: providing services to taxonomists for standard genome sequencing and annotation.</title>
        <authorList>
            <consortium name="The Broad Institute Genomics Platform"/>
            <consortium name="The Broad Institute Genome Sequencing Center for Infectious Disease"/>
            <person name="Wu L."/>
            <person name="Ma J."/>
        </authorList>
    </citation>
    <scope>NUCLEOTIDE SEQUENCE [LARGE SCALE GENOMIC DNA]</scope>
    <source>
        <strain evidence="2">CGMCC 4.7275</strain>
    </source>
</reference>
<dbReference type="EMBL" id="BMMV01000008">
    <property type="protein sequence ID" value="GGJ96668.1"/>
    <property type="molecule type" value="Genomic_DNA"/>
</dbReference>
<dbReference type="Proteomes" id="UP000660265">
    <property type="component" value="Unassembled WGS sequence"/>
</dbReference>